<feature type="compositionally biased region" description="Polar residues" evidence="1">
    <location>
        <begin position="1"/>
        <end position="12"/>
    </location>
</feature>
<dbReference type="InterPro" id="IPR056024">
    <property type="entry name" value="DUF7605"/>
</dbReference>
<evidence type="ECO:0000256" key="1">
    <source>
        <dbReference type="SAM" id="MobiDB-lite"/>
    </source>
</evidence>
<evidence type="ECO:0000259" key="3">
    <source>
        <dbReference type="Pfam" id="PF24564"/>
    </source>
</evidence>
<gene>
    <name evidence="5 6" type="primary">LOC107113778</name>
</gene>
<dbReference type="Pfam" id="PF00350">
    <property type="entry name" value="Dynamin_N"/>
    <property type="match status" value="1"/>
</dbReference>
<feature type="region of interest" description="Disordered" evidence="1">
    <location>
        <begin position="1"/>
        <end position="42"/>
    </location>
</feature>
<dbReference type="RefSeq" id="XP_015270631.1">
    <property type="nucleotide sequence ID" value="XM_015415145.1"/>
</dbReference>
<feature type="domain" description="Dynamin N-terminal" evidence="2">
    <location>
        <begin position="109"/>
        <end position="331"/>
    </location>
</feature>
<name>A0ABM1KA94_GEKJA</name>
<feature type="domain" description="DUF7605" evidence="3">
    <location>
        <begin position="517"/>
        <end position="679"/>
    </location>
</feature>
<evidence type="ECO:0000313" key="6">
    <source>
        <dbReference type="RefSeq" id="XP_015270631.1"/>
    </source>
</evidence>
<evidence type="ECO:0000313" key="4">
    <source>
        <dbReference type="Proteomes" id="UP000694871"/>
    </source>
</evidence>
<keyword evidence="4" id="KW-1185">Reference proteome</keyword>
<dbReference type="GeneID" id="107113778"/>
<dbReference type="Pfam" id="PF24564">
    <property type="entry name" value="DUF7605"/>
    <property type="match status" value="1"/>
</dbReference>
<sequence length="750" mass="85925">MASENPSTSEQGEMQMPLNCPGGAEGGSSRETPRKRKKISNSYQGFGLVEKDRLKKYEKWESKARKIVKETYDKLVEDLSQDDTENEINYLKNRLSTLTEKTSLDPIHIGCFGRTGAGKTSLLNAVLGKKLFLPVSGDSTCTACVIQIKTKKAGPYEGTIHLLSDDDWKEELKNLVEILSKNGSDEDDDDDDDCVKDAIKKLHALYGEGAEEKDYETLLKTKLQVTIPAKRKISIKAQEAEELSCELDPYLRVGTEGTNKLWPLISYAEVTIPGSDMPPEGVVLLDVPGTGDFNKKRDEMWKQSINTCSVIWIISDIERVQGEKIQAKLLEESIKAFPGGICTDVAMVVTKSDKMDLEEYRRERKNSNFSVKNEHDAILERNENVKDMKHKVIKEKLQKKLPPDSEVLNKPKLVYTISAREFWDTKHLSKKETEIPELREYIRRLYLKENQKLVTDYVTEVLSFLKMAKNFGSEVFQTSNVKELMTKEFDSLEEHLEFVFTEIEHALCAGVDNARKKYKKSVEKLLTGCRGYHHKTLKAVCLRDGVYASKNLARIDFNESLADPIYDKIDRIFGSIFRTEKATRSNLWSQLEVFKNEVQNKIRQTEKDNSKIEIFIQETNVILQQLKKRILQGKLDIYPSLSLSIQSDLKPHYKEASKVKGQGSYERMKTILTEGIEKEVTNQMFERAKSKMKSQFRKLKEDILQNLKGQISTAFSLVFLQQERVAVHLADIEKECREIEEIYNELQNDN</sequence>
<dbReference type="RefSeq" id="XP_015270630.1">
    <property type="nucleotide sequence ID" value="XM_015415144.1"/>
</dbReference>
<protein>
    <submittedName>
        <fullName evidence="5 6">Nuclear GTPase SLIP-GC-like</fullName>
    </submittedName>
</protein>
<dbReference type="PANTHER" id="PTHR47308">
    <property type="entry name" value="NUCLEAR GTPASE SLIP-GC"/>
    <property type="match status" value="1"/>
</dbReference>
<dbReference type="Proteomes" id="UP000694871">
    <property type="component" value="Unplaced"/>
</dbReference>
<dbReference type="CDD" id="cd00882">
    <property type="entry name" value="Ras_like_GTPase"/>
    <property type="match status" value="1"/>
</dbReference>
<reference evidence="5 6" key="1">
    <citation type="submission" date="2025-05" db="UniProtKB">
        <authorList>
            <consortium name="RefSeq"/>
        </authorList>
    </citation>
    <scope>IDENTIFICATION</scope>
</reference>
<dbReference type="InterPro" id="IPR053082">
    <property type="entry name" value="Nuclear_GTPase_SLIP-GC"/>
</dbReference>
<organism evidence="4 6">
    <name type="scientific">Gekko japonicus</name>
    <name type="common">Schlegel's Japanese gecko</name>
    <dbReference type="NCBI Taxonomy" id="146911"/>
    <lineage>
        <taxon>Eukaryota</taxon>
        <taxon>Metazoa</taxon>
        <taxon>Chordata</taxon>
        <taxon>Craniata</taxon>
        <taxon>Vertebrata</taxon>
        <taxon>Euteleostomi</taxon>
        <taxon>Lepidosauria</taxon>
        <taxon>Squamata</taxon>
        <taxon>Bifurcata</taxon>
        <taxon>Gekkota</taxon>
        <taxon>Gekkonidae</taxon>
        <taxon>Gekkoninae</taxon>
        <taxon>Gekko</taxon>
    </lineage>
</organism>
<dbReference type="PANTHER" id="PTHR47308:SF1">
    <property type="entry name" value="NUCLEAR GTPASE SLIP-GC"/>
    <property type="match status" value="1"/>
</dbReference>
<proteinExistence type="predicted"/>
<dbReference type="SUPFAM" id="SSF52540">
    <property type="entry name" value="P-loop containing nucleoside triphosphate hydrolases"/>
    <property type="match status" value="1"/>
</dbReference>
<dbReference type="Gene3D" id="3.40.50.300">
    <property type="entry name" value="P-loop containing nucleotide triphosphate hydrolases"/>
    <property type="match status" value="2"/>
</dbReference>
<dbReference type="InterPro" id="IPR027417">
    <property type="entry name" value="P-loop_NTPase"/>
</dbReference>
<accession>A0ABM1KA94</accession>
<dbReference type="InterPro" id="IPR045063">
    <property type="entry name" value="Dynamin_N"/>
</dbReference>
<evidence type="ECO:0000259" key="2">
    <source>
        <dbReference type="Pfam" id="PF00350"/>
    </source>
</evidence>
<evidence type="ECO:0000313" key="5">
    <source>
        <dbReference type="RefSeq" id="XP_015270630.1"/>
    </source>
</evidence>